<organism evidence="5 6">
    <name type="scientific">Segatella copri</name>
    <dbReference type="NCBI Taxonomy" id="165179"/>
    <lineage>
        <taxon>Bacteria</taxon>
        <taxon>Pseudomonadati</taxon>
        <taxon>Bacteroidota</taxon>
        <taxon>Bacteroidia</taxon>
        <taxon>Bacteroidales</taxon>
        <taxon>Prevotellaceae</taxon>
        <taxon>Segatella</taxon>
    </lineage>
</organism>
<feature type="domain" description="HTH araC/xylS-type" evidence="4">
    <location>
        <begin position="1"/>
        <end position="84"/>
    </location>
</feature>
<dbReference type="GO" id="GO:0003700">
    <property type="term" value="F:DNA-binding transcription factor activity"/>
    <property type="evidence" value="ECO:0007669"/>
    <property type="project" value="InterPro"/>
</dbReference>
<dbReference type="PANTHER" id="PTHR43280">
    <property type="entry name" value="ARAC-FAMILY TRANSCRIPTIONAL REGULATOR"/>
    <property type="match status" value="1"/>
</dbReference>
<name>A0AA92T5K2_9BACT</name>
<evidence type="ECO:0000313" key="5">
    <source>
        <dbReference type="EMBL" id="RGN11863.1"/>
    </source>
</evidence>
<protein>
    <submittedName>
        <fullName evidence="5">AraC family transcriptional regulator</fullName>
    </submittedName>
</protein>
<keyword evidence="2" id="KW-0238">DNA-binding</keyword>
<dbReference type="Proteomes" id="UP000261245">
    <property type="component" value="Unassembled WGS sequence"/>
</dbReference>
<dbReference type="Pfam" id="PF12833">
    <property type="entry name" value="HTH_18"/>
    <property type="match status" value="1"/>
</dbReference>
<proteinExistence type="predicted"/>
<reference evidence="5 6" key="1">
    <citation type="submission" date="2018-08" db="EMBL/GenBank/DDBJ databases">
        <title>A genome reference for cultivated species of the human gut microbiota.</title>
        <authorList>
            <person name="Zou Y."/>
            <person name="Xue W."/>
            <person name="Luo G."/>
        </authorList>
    </citation>
    <scope>NUCLEOTIDE SEQUENCE [LARGE SCALE GENOMIC DNA]</scope>
    <source>
        <strain evidence="5 6">OM06-11</strain>
    </source>
</reference>
<gene>
    <name evidence="5" type="ORF">DXB80_02965</name>
</gene>
<keyword evidence="1" id="KW-0805">Transcription regulation</keyword>
<evidence type="ECO:0000256" key="3">
    <source>
        <dbReference type="ARBA" id="ARBA00023163"/>
    </source>
</evidence>
<keyword evidence="3" id="KW-0804">Transcription</keyword>
<comment type="caution">
    <text evidence="5">The sequence shown here is derived from an EMBL/GenBank/DDBJ whole genome shotgun (WGS) entry which is preliminary data.</text>
</comment>
<dbReference type="InterPro" id="IPR009057">
    <property type="entry name" value="Homeodomain-like_sf"/>
</dbReference>
<dbReference type="GO" id="GO:0043565">
    <property type="term" value="F:sequence-specific DNA binding"/>
    <property type="evidence" value="ECO:0007669"/>
    <property type="project" value="InterPro"/>
</dbReference>
<dbReference type="AlphaFoldDB" id="A0AA92T5K2"/>
<evidence type="ECO:0000256" key="2">
    <source>
        <dbReference type="ARBA" id="ARBA00023125"/>
    </source>
</evidence>
<accession>A0AA92T5K2</accession>
<dbReference type="PROSITE" id="PS01124">
    <property type="entry name" value="HTH_ARAC_FAMILY_2"/>
    <property type="match status" value="1"/>
</dbReference>
<evidence type="ECO:0000256" key="1">
    <source>
        <dbReference type="ARBA" id="ARBA00023015"/>
    </source>
</evidence>
<evidence type="ECO:0000259" key="4">
    <source>
        <dbReference type="PROSITE" id="PS01124"/>
    </source>
</evidence>
<dbReference type="InterPro" id="IPR018060">
    <property type="entry name" value="HTH_AraC"/>
</dbReference>
<dbReference type="Gene3D" id="1.10.10.60">
    <property type="entry name" value="Homeodomain-like"/>
    <property type="match status" value="1"/>
</dbReference>
<dbReference type="SMART" id="SM00342">
    <property type="entry name" value="HTH_ARAC"/>
    <property type="match status" value="1"/>
</dbReference>
<sequence>MFTLSRSLNISKNELSRYLSSCLNTTFRLWLAEVRFEAAKKMMLDNPDFGNDIISAECGFSSRSYLYRMFKEKEGCSPTAWREKNC</sequence>
<evidence type="ECO:0000313" key="6">
    <source>
        <dbReference type="Proteomes" id="UP000261245"/>
    </source>
</evidence>
<dbReference type="SUPFAM" id="SSF46689">
    <property type="entry name" value="Homeodomain-like"/>
    <property type="match status" value="1"/>
</dbReference>
<dbReference type="PANTHER" id="PTHR43280:SF2">
    <property type="entry name" value="HTH-TYPE TRANSCRIPTIONAL REGULATOR EXSA"/>
    <property type="match status" value="1"/>
</dbReference>
<dbReference type="EMBL" id="QSUC01000004">
    <property type="protein sequence ID" value="RGN11863.1"/>
    <property type="molecule type" value="Genomic_DNA"/>
</dbReference>